<evidence type="ECO:0000256" key="1">
    <source>
        <dbReference type="SAM" id="Phobius"/>
    </source>
</evidence>
<gene>
    <name evidence="2" type="ORF">SAMN04488109_5706</name>
</gene>
<sequence>MWEEILKAIPVYLFSMLKFILGPLGGYGAHLNIVTTILSTVAGMMTIVVLITYFGNWLREKVFKKLFANRKKFSTSNRKFAGIWKKYGLFGVAALTPIILTPIGGTLLAVSSGSPKEKIIVYMFVSAALWSVIFSIAIYFFGDKVHDLIESIKDPIGSLMMESVRREGFRCLVSALSVR</sequence>
<feature type="transmembrane region" description="Helical" evidence="1">
    <location>
        <begin position="87"/>
        <end position="107"/>
    </location>
</feature>
<proteinExistence type="predicted"/>
<keyword evidence="1" id="KW-1133">Transmembrane helix</keyword>
<feature type="transmembrane region" description="Helical" evidence="1">
    <location>
        <begin position="33"/>
        <end position="55"/>
    </location>
</feature>
<keyword evidence="3" id="KW-1185">Reference proteome</keyword>
<feature type="transmembrane region" description="Helical" evidence="1">
    <location>
        <begin position="119"/>
        <end position="141"/>
    </location>
</feature>
<name>A0A1M5WHK1_9BACT</name>
<feature type="transmembrane region" description="Helical" evidence="1">
    <location>
        <begin position="9"/>
        <end position="27"/>
    </location>
</feature>
<evidence type="ECO:0000313" key="2">
    <source>
        <dbReference type="EMBL" id="SHH86972.1"/>
    </source>
</evidence>
<evidence type="ECO:0000313" key="3">
    <source>
        <dbReference type="Proteomes" id="UP000184212"/>
    </source>
</evidence>
<reference evidence="2 3" key="1">
    <citation type="submission" date="2016-11" db="EMBL/GenBank/DDBJ databases">
        <authorList>
            <person name="Jaros S."/>
            <person name="Januszkiewicz K."/>
            <person name="Wedrychowicz H."/>
        </authorList>
    </citation>
    <scope>NUCLEOTIDE SEQUENCE [LARGE SCALE GENOMIC DNA]</scope>
    <source>
        <strain evidence="2 3">DSM 24574</strain>
    </source>
</reference>
<organism evidence="2 3">
    <name type="scientific">Chryseolinea serpens</name>
    <dbReference type="NCBI Taxonomy" id="947013"/>
    <lineage>
        <taxon>Bacteria</taxon>
        <taxon>Pseudomonadati</taxon>
        <taxon>Bacteroidota</taxon>
        <taxon>Cytophagia</taxon>
        <taxon>Cytophagales</taxon>
        <taxon>Fulvivirgaceae</taxon>
        <taxon>Chryseolinea</taxon>
    </lineage>
</organism>
<dbReference type="AlphaFoldDB" id="A0A1M5WHK1"/>
<evidence type="ECO:0008006" key="4">
    <source>
        <dbReference type="Google" id="ProtNLM"/>
    </source>
</evidence>
<dbReference type="Proteomes" id="UP000184212">
    <property type="component" value="Unassembled WGS sequence"/>
</dbReference>
<keyword evidence="1" id="KW-0812">Transmembrane</keyword>
<accession>A0A1M5WHK1</accession>
<keyword evidence="1" id="KW-0472">Membrane</keyword>
<dbReference type="STRING" id="947013.SAMN04488109_5706"/>
<protein>
    <recommendedName>
        <fullName evidence="4">Small multi-drug export protein</fullName>
    </recommendedName>
</protein>
<dbReference type="EMBL" id="FQWQ01000005">
    <property type="protein sequence ID" value="SHH86972.1"/>
    <property type="molecule type" value="Genomic_DNA"/>
</dbReference>